<dbReference type="RefSeq" id="WP_051698854.1">
    <property type="nucleotide sequence ID" value="NZ_JMIW01000001.1"/>
</dbReference>
<evidence type="ECO:0000313" key="5">
    <source>
        <dbReference type="EMBL" id="KEO91404.1"/>
    </source>
</evidence>
<dbReference type="PANTHER" id="PTHR46332">
    <property type="entry name" value="ASPARTATE BETA-HYDROXYLASE DOMAIN-CONTAINING PROTEIN 2"/>
    <property type="match status" value="1"/>
</dbReference>
<evidence type="ECO:0000256" key="1">
    <source>
        <dbReference type="ARBA" id="ARBA00007730"/>
    </source>
</evidence>
<evidence type="ECO:0000259" key="4">
    <source>
        <dbReference type="Pfam" id="PF05118"/>
    </source>
</evidence>
<keyword evidence="2" id="KW-0223">Dioxygenase</keyword>
<comment type="similarity">
    <text evidence="1">Belongs to the aspartyl/asparaginyl beta-hydroxylase family.</text>
</comment>
<evidence type="ECO:0000313" key="6">
    <source>
        <dbReference type="Proteomes" id="UP000027647"/>
    </source>
</evidence>
<keyword evidence="3" id="KW-0560">Oxidoreductase</keyword>
<accession>A0A074MD57</accession>
<dbReference type="EMBL" id="JMIW01000001">
    <property type="protein sequence ID" value="KEO91404.1"/>
    <property type="molecule type" value="Genomic_DNA"/>
</dbReference>
<name>A0A074MD57_ERYLO</name>
<dbReference type="SUPFAM" id="SSF51197">
    <property type="entry name" value="Clavaminate synthase-like"/>
    <property type="match status" value="1"/>
</dbReference>
<dbReference type="Pfam" id="PF05118">
    <property type="entry name" value="Asp_Arg_Hydrox"/>
    <property type="match status" value="1"/>
</dbReference>
<dbReference type="Proteomes" id="UP000027647">
    <property type="component" value="Unassembled WGS sequence"/>
</dbReference>
<dbReference type="PANTHER" id="PTHR46332:SF5">
    <property type="entry name" value="ASPARTATE BETA-HYDROXYLASE DOMAIN CONTAINING 2"/>
    <property type="match status" value="1"/>
</dbReference>
<dbReference type="InterPro" id="IPR051821">
    <property type="entry name" value="Asp/Asn_beta-hydroxylase"/>
</dbReference>
<keyword evidence="6" id="KW-1185">Reference proteome</keyword>
<evidence type="ECO:0000256" key="2">
    <source>
        <dbReference type="ARBA" id="ARBA00022964"/>
    </source>
</evidence>
<dbReference type="eggNOG" id="COG3555">
    <property type="taxonomic scope" value="Bacteria"/>
</dbReference>
<reference evidence="5 6" key="1">
    <citation type="submission" date="2014-04" db="EMBL/GenBank/DDBJ databases">
        <title>A comprehensive comparison of genomes of Erythrobacter spp. strains.</title>
        <authorList>
            <person name="Zheng Q."/>
        </authorList>
    </citation>
    <scope>NUCLEOTIDE SEQUENCE [LARGE SCALE GENOMIC DNA]</scope>
    <source>
        <strain evidence="5 6">DSM 6997</strain>
    </source>
</reference>
<dbReference type="OrthoDB" id="21665at2"/>
<dbReference type="GO" id="GO:0016020">
    <property type="term" value="C:membrane"/>
    <property type="evidence" value="ECO:0007669"/>
    <property type="project" value="TreeGrafter"/>
</dbReference>
<evidence type="ECO:0000256" key="3">
    <source>
        <dbReference type="ARBA" id="ARBA00023002"/>
    </source>
</evidence>
<dbReference type="InterPro" id="IPR027443">
    <property type="entry name" value="IPNS-like_sf"/>
</dbReference>
<dbReference type="AlphaFoldDB" id="A0A074MD57"/>
<comment type="caution">
    <text evidence="5">The sequence shown here is derived from an EMBL/GenBank/DDBJ whole genome shotgun (WGS) entry which is preliminary data.</text>
</comment>
<proteinExistence type="inferred from homology"/>
<dbReference type="GO" id="GO:0051213">
    <property type="term" value="F:dioxygenase activity"/>
    <property type="evidence" value="ECO:0007669"/>
    <property type="project" value="UniProtKB-KW"/>
</dbReference>
<protein>
    <recommendedName>
        <fullName evidence="4">Aspartyl/asparaginy/proline hydroxylase domain-containing protein</fullName>
    </recommendedName>
</protein>
<dbReference type="STRING" id="1044.EH31_01700"/>
<dbReference type="Gene3D" id="2.60.120.330">
    <property type="entry name" value="B-lactam Antibiotic, Isopenicillin N Synthase, Chain"/>
    <property type="match status" value="1"/>
</dbReference>
<organism evidence="5 6">
    <name type="scientific">Erythrobacter longus</name>
    <dbReference type="NCBI Taxonomy" id="1044"/>
    <lineage>
        <taxon>Bacteria</taxon>
        <taxon>Pseudomonadati</taxon>
        <taxon>Pseudomonadota</taxon>
        <taxon>Alphaproteobacteria</taxon>
        <taxon>Sphingomonadales</taxon>
        <taxon>Erythrobacteraceae</taxon>
        <taxon>Erythrobacter/Porphyrobacter group</taxon>
        <taxon>Erythrobacter</taxon>
    </lineage>
</organism>
<feature type="domain" description="Aspartyl/asparaginy/proline hydroxylase" evidence="4">
    <location>
        <begin position="154"/>
        <end position="317"/>
    </location>
</feature>
<gene>
    <name evidence="5" type="ORF">EH31_01700</name>
</gene>
<dbReference type="InterPro" id="IPR007803">
    <property type="entry name" value="Asp/Arg/Pro-Hydrxlase"/>
</dbReference>
<sequence length="337" mass="38165">MSIEKPIAAFDEAEADRRLTANNRDATAMLAKADNRMFAGDRRAAGAYYQAALQLLSQSGQGQGPDAQRAFEAMQWINARYVEHMVKGVEEAGHPRKDWHPRFTRSLAMMIGQIERPPEARQYPQNPMTMFYADMKYCEFASRDAFDWAEALEARTDAIRAEGAKLLKEGTHLSAYVKKVGDRPQGDVHGMLENEDWSSFELSQGGEFVPERTALCPDTYDALKDLPLCRIKGRAPTPMFSRLSPGKRIPPHTGMINVRYICHLPLIIPGEGALRVGHTTKSWTEGELMMFDDSVQHEAWNDADKDRLVLIFDVWRPELEQAEREQLNALFQAVDSY</sequence>